<evidence type="ECO:0008006" key="3">
    <source>
        <dbReference type="Google" id="ProtNLM"/>
    </source>
</evidence>
<keyword evidence="2" id="KW-1185">Reference proteome</keyword>
<evidence type="ECO:0000313" key="1">
    <source>
        <dbReference type="EMBL" id="QEL65680.1"/>
    </source>
</evidence>
<dbReference type="EMBL" id="CP022579">
    <property type="protein sequence ID" value="QEL65680.1"/>
    <property type="molecule type" value="Genomic_DNA"/>
</dbReference>
<evidence type="ECO:0000313" key="2">
    <source>
        <dbReference type="Proteomes" id="UP000323671"/>
    </source>
</evidence>
<name>A0A5C1E9V6_9RHOO</name>
<gene>
    <name evidence="1" type="ORF">OTERR_22040</name>
</gene>
<proteinExistence type="predicted"/>
<dbReference type="AlphaFoldDB" id="A0A5C1E9V6"/>
<reference evidence="1 2" key="1">
    <citation type="submission" date="2017-07" db="EMBL/GenBank/DDBJ databases">
        <title>Complete genome sequence of Oryzomicrobium terrae TPP412.</title>
        <authorList>
            <person name="Chiu L.-W."/>
            <person name="Lo K.-J."/>
            <person name="Tsai Y.-M."/>
            <person name="Lin S.-S."/>
            <person name="Kuo C.-H."/>
            <person name="Liu C.-T."/>
        </authorList>
    </citation>
    <scope>NUCLEOTIDE SEQUENCE [LARGE SCALE GENOMIC DNA]</scope>
    <source>
        <strain evidence="1 2">TPP412</strain>
    </source>
</reference>
<accession>A0A5C1E9V6</accession>
<dbReference type="Gene3D" id="1.10.150.20">
    <property type="entry name" value="5' to 3' exonuclease, C-terminal subdomain"/>
    <property type="match status" value="1"/>
</dbReference>
<sequence length="77" mass="7952">MPFPAAERAALLALKGIGPTVVARFEQMGYDSLAALSTADADEILARGAHLTGSSCWRNSPQARAAIAAALDLARQG</sequence>
<protein>
    <recommendedName>
        <fullName evidence="3">Pathogenicity locus</fullName>
    </recommendedName>
</protein>
<dbReference type="RefSeq" id="WP_149425799.1">
    <property type="nucleotide sequence ID" value="NZ_CP022579.1"/>
</dbReference>
<dbReference type="KEGG" id="otr:OTERR_22040"/>
<organism evidence="1 2">
    <name type="scientific">Oryzomicrobium terrae</name>
    <dbReference type="NCBI Taxonomy" id="1735038"/>
    <lineage>
        <taxon>Bacteria</taxon>
        <taxon>Pseudomonadati</taxon>
        <taxon>Pseudomonadota</taxon>
        <taxon>Betaproteobacteria</taxon>
        <taxon>Rhodocyclales</taxon>
        <taxon>Rhodocyclaceae</taxon>
        <taxon>Oryzomicrobium</taxon>
    </lineage>
</organism>
<dbReference type="Proteomes" id="UP000323671">
    <property type="component" value="Chromosome"/>
</dbReference>